<dbReference type="Proteomes" id="UP000479563">
    <property type="component" value="Unassembled WGS sequence"/>
</dbReference>
<evidence type="ECO:0000313" key="1">
    <source>
        <dbReference type="EMBL" id="MSC60661.1"/>
    </source>
</evidence>
<dbReference type="AlphaFoldDB" id="A0A6L5T905"/>
<organism evidence="1 2">
    <name type="scientific">Agathobacter rectalis</name>
    <dbReference type="NCBI Taxonomy" id="39491"/>
    <lineage>
        <taxon>Bacteria</taxon>
        <taxon>Bacillati</taxon>
        <taxon>Bacillota</taxon>
        <taxon>Clostridia</taxon>
        <taxon>Lachnospirales</taxon>
        <taxon>Lachnospiraceae</taxon>
        <taxon>Agathobacter</taxon>
    </lineage>
</organism>
<reference evidence="1 2" key="1">
    <citation type="journal article" date="2019" name="Nat. Med.">
        <title>A library of human gut bacterial isolates paired with longitudinal multiomics data enables mechanistic microbiome research.</title>
        <authorList>
            <person name="Poyet M."/>
            <person name="Groussin M."/>
            <person name="Gibbons S.M."/>
            <person name="Avila-Pacheco J."/>
            <person name="Jiang X."/>
            <person name="Kearney S.M."/>
            <person name="Perrotta A.R."/>
            <person name="Berdy B."/>
            <person name="Zhao S."/>
            <person name="Lieberman T.D."/>
            <person name="Swanson P.K."/>
            <person name="Smith M."/>
            <person name="Roesemann S."/>
            <person name="Alexander J.E."/>
            <person name="Rich S.A."/>
            <person name="Livny J."/>
            <person name="Vlamakis H."/>
            <person name="Clish C."/>
            <person name="Bullock K."/>
            <person name="Deik A."/>
            <person name="Scott J."/>
            <person name="Pierce K.A."/>
            <person name="Xavier R.J."/>
            <person name="Alm E.J."/>
        </authorList>
    </citation>
    <scope>NUCLEOTIDE SEQUENCE [LARGE SCALE GENOMIC DNA]</scope>
    <source>
        <strain evidence="1 2">BIOML-A11</strain>
    </source>
</reference>
<name>A0A6L5T905_9FIRM</name>
<evidence type="ECO:0000313" key="2">
    <source>
        <dbReference type="Proteomes" id="UP000479563"/>
    </source>
</evidence>
<protein>
    <submittedName>
        <fullName evidence="1">Uncharacterized protein</fullName>
    </submittedName>
</protein>
<dbReference type="RefSeq" id="WP_154267195.1">
    <property type="nucleotide sequence ID" value="NZ_JANFYL010000003.1"/>
</dbReference>
<proteinExistence type="predicted"/>
<gene>
    <name evidence="1" type="ORF">GKE07_10730</name>
</gene>
<accession>A0A6L5T905</accession>
<dbReference type="EMBL" id="WKQP01000016">
    <property type="protein sequence ID" value="MSC60661.1"/>
    <property type="molecule type" value="Genomic_DNA"/>
</dbReference>
<comment type="caution">
    <text evidence="1">The sequence shown here is derived from an EMBL/GenBank/DDBJ whole genome shotgun (WGS) entry which is preliminary data.</text>
</comment>
<sequence length="71" mass="8280">MDIRRIIYNELKTASSRETIEDRNPNITCNELSPNSLEYMNSKIESIIIELSRKLLLDEKKLVKSSEIIII</sequence>